<keyword evidence="1" id="KW-1133">Transmembrane helix</keyword>
<evidence type="ECO:0000256" key="1">
    <source>
        <dbReference type="SAM" id="Phobius"/>
    </source>
</evidence>
<sequence length="310" mass="34354">MMLKKARIVKFPGVFDERVYNERVSRSGCFLGNSKLEQMANQGKLSNAVVGVAGAGGIGGAVALGLARLGVRHIKIADPDSFEISNINRQFGASVETVGRNKALVVAELVHRLAGDVSVDVFPEGIQKHTAEAFVEDCDLVLDQMDFYSIGERYALHRAYRNSARCKGLLASSVVGWGANIYKFDKAGLTLEDFYDIPEEAQMTPELVERLVMLQASYQPRFPSIPDIFSWMKDTGNVPILSVAPTASHYLILCRSALMLCDLEGAPYSTELPPMPKFYWFDGSTFDNGIYEFDGTWANPEEHRKHFNVN</sequence>
<protein>
    <submittedName>
        <fullName evidence="3">UBA/THIF-type NAD/FAD binding fold protein</fullName>
    </submittedName>
</protein>
<dbReference type="PANTHER" id="PTHR43267:SF1">
    <property type="entry name" value="TRNA THREONYLCARBAMOYLADENOSINE DEHYDRATASE"/>
    <property type="match status" value="1"/>
</dbReference>
<dbReference type="InterPro" id="IPR035985">
    <property type="entry name" value="Ubiquitin-activating_enz"/>
</dbReference>
<keyword evidence="1" id="KW-0812">Transmembrane</keyword>
<dbReference type="CDD" id="cd01483">
    <property type="entry name" value="E1_enzyme_family"/>
    <property type="match status" value="1"/>
</dbReference>
<dbReference type="EMBL" id="LJPM01000555">
    <property type="protein sequence ID" value="KPW10445.1"/>
    <property type="molecule type" value="Genomic_DNA"/>
</dbReference>
<dbReference type="InterPro" id="IPR045886">
    <property type="entry name" value="ThiF/MoeB/HesA"/>
</dbReference>
<dbReference type="PATRIC" id="fig|199198.5.peg.686"/>
<feature type="domain" description="THIF-type NAD/FAD binding fold" evidence="2">
    <location>
        <begin position="39"/>
        <end position="201"/>
    </location>
</feature>
<evidence type="ECO:0000259" key="2">
    <source>
        <dbReference type="Pfam" id="PF00899"/>
    </source>
</evidence>
<dbReference type="GO" id="GO:0061504">
    <property type="term" value="P:cyclic threonylcarbamoyladenosine biosynthetic process"/>
    <property type="evidence" value="ECO:0007669"/>
    <property type="project" value="TreeGrafter"/>
</dbReference>
<organism evidence="3 4">
    <name type="scientific">Pseudomonas syringae pv. aceris</name>
    <dbReference type="NCBI Taxonomy" id="199198"/>
    <lineage>
        <taxon>Bacteria</taxon>
        <taxon>Pseudomonadati</taxon>
        <taxon>Pseudomonadota</taxon>
        <taxon>Gammaproteobacteria</taxon>
        <taxon>Pseudomonadales</taxon>
        <taxon>Pseudomonadaceae</taxon>
        <taxon>Pseudomonas</taxon>
        <taxon>Pseudomonas syringae</taxon>
    </lineage>
</organism>
<proteinExistence type="predicted"/>
<dbReference type="InterPro" id="IPR000594">
    <property type="entry name" value="ThiF_NAD_FAD-bd"/>
</dbReference>
<dbReference type="Gene3D" id="3.40.50.720">
    <property type="entry name" value="NAD(P)-binding Rossmann-like Domain"/>
    <property type="match status" value="1"/>
</dbReference>
<dbReference type="GO" id="GO:0061503">
    <property type="term" value="F:tRNA threonylcarbamoyladenosine dehydratase"/>
    <property type="evidence" value="ECO:0007669"/>
    <property type="project" value="TreeGrafter"/>
</dbReference>
<keyword evidence="1" id="KW-0472">Membrane</keyword>
<dbReference type="GO" id="GO:0008641">
    <property type="term" value="F:ubiquitin-like modifier activating enzyme activity"/>
    <property type="evidence" value="ECO:0007669"/>
    <property type="project" value="InterPro"/>
</dbReference>
<dbReference type="SUPFAM" id="SSF69572">
    <property type="entry name" value="Activating enzymes of the ubiquitin-like proteins"/>
    <property type="match status" value="1"/>
</dbReference>
<reference evidence="3 4" key="1">
    <citation type="submission" date="2015-09" db="EMBL/GenBank/DDBJ databases">
        <title>Genome announcement of multiple Pseudomonas syringae strains.</title>
        <authorList>
            <person name="Thakur S."/>
            <person name="Wang P.W."/>
            <person name="Gong Y."/>
            <person name="Weir B.S."/>
            <person name="Guttman D.S."/>
        </authorList>
    </citation>
    <scope>NUCLEOTIDE SEQUENCE [LARGE SCALE GENOMIC DNA]</scope>
    <source>
        <strain evidence="3 4">ICMP2802</strain>
    </source>
</reference>
<dbReference type="AlphaFoldDB" id="A0A0P9J497"/>
<feature type="transmembrane region" description="Helical" evidence="1">
    <location>
        <begin position="45"/>
        <end position="67"/>
    </location>
</feature>
<evidence type="ECO:0000313" key="3">
    <source>
        <dbReference type="EMBL" id="KPW10445.1"/>
    </source>
</evidence>
<name>A0A0P9J497_PSESX</name>
<evidence type="ECO:0000313" key="4">
    <source>
        <dbReference type="Proteomes" id="UP000050297"/>
    </source>
</evidence>
<accession>A0A0P9J497</accession>
<comment type="caution">
    <text evidence="3">The sequence shown here is derived from an EMBL/GenBank/DDBJ whole genome shotgun (WGS) entry which is preliminary data.</text>
</comment>
<dbReference type="Pfam" id="PF00899">
    <property type="entry name" value="ThiF"/>
    <property type="match status" value="1"/>
</dbReference>
<dbReference type="PANTHER" id="PTHR43267">
    <property type="entry name" value="TRNA THREONYLCARBAMOYLADENOSINE DEHYDRATASE"/>
    <property type="match status" value="1"/>
</dbReference>
<gene>
    <name evidence="3" type="ORF">ALO91_04577</name>
</gene>
<dbReference type="Proteomes" id="UP000050297">
    <property type="component" value="Unassembled WGS sequence"/>
</dbReference>